<gene>
    <name evidence="3" type="primary">106096123</name>
</gene>
<evidence type="ECO:0000259" key="2">
    <source>
        <dbReference type="Pfam" id="PF00135"/>
    </source>
</evidence>
<proteinExistence type="predicted"/>
<dbReference type="InterPro" id="IPR002018">
    <property type="entry name" value="CarbesteraseB"/>
</dbReference>
<accession>A0A1I8PVQ4</accession>
<dbReference type="Proteomes" id="UP000095300">
    <property type="component" value="Unassembled WGS sequence"/>
</dbReference>
<organism evidence="3 4">
    <name type="scientific">Stomoxys calcitrans</name>
    <name type="common">Stable fly</name>
    <name type="synonym">Conops calcitrans</name>
    <dbReference type="NCBI Taxonomy" id="35570"/>
    <lineage>
        <taxon>Eukaryota</taxon>
        <taxon>Metazoa</taxon>
        <taxon>Ecdysozoa</taxon>
        <taxon>Arthropoda</taxon>
        <taxon>Hexapoda</taxon>
        <taxon>Insecta</taxon>
        <taxon>Pterygota</taxon>
        <taxon>Neoptera</taxon>
        <taxon>Endopterygota</taxon>
        <taxon>Diptera</taxon>
        <taxon>Brachycera</taxon>
        <taxon>Muscomorpha</taxon>
        <taxon>Muscoidea</taxon>
        <taxon>Muscidae</taxon>
        <taxon>Stomoxys</taxon>
    </lineage>
</organism>
<feature type="domain" description="Carboxylesterase type B" evidence="2">
    <location>
        <begin position="29"/>
        <end position="564"/>
    </location>
</feature>
<dbReference type="InterPro" id="IPR029058">
    <property type="entry name" value="AB_hydrolase_fold"/>
</dbReference>
<dbReference type="Pfam" id="PF00135">
    <property type="entry name" value="COesterase"/>
    <property type="match status" value="1"/>
</dbReference>
<dbReference type="KEGG" id="scac:106096123"/>
<keyword evidence="4" id="KW-1185">Reference proteome</keyword>
<dbReference type="SUPFAM" id="SSF53474">
    <property type="entry name" value="alpha/beta-Hydrolases"/>
    <property type="match status" value="1"/>
</dbReference>
<dbReference type="Gene3D" id="3.40.50.1820">
    <property type="entry name" value="alpha/beta hydrolase"/>
    <property type="match status" value="1"/>
</dbReference>
<dbReference type="EnsemblMetazoa" id="SCAU011550-RA">
    <property type="protein sequence ID" value="SCAU011550-PA"/>
    <property type="gene ID" value="SCAU011550"/>
</dbReference>
<reference evidence="3" key="1">
    <citation type="submission" date="2020-05" db="UniProtKB">
        <authorList>
            <consortium name="EnsemblMetazoa"/>
        </authorList>
    </citation>
    <scope>IDENTIFICATION</scope>
    <source>
        <strain evidence="3">USDA</strain>
    </source>
</reference>
<name>A0A1I8PVQ4_STOCA</name>
<dbReference type="InterPro" id="IPR050309">
    <property type="entry name" value="Type-B_Carboxylest/Lipase"/>
</dbReference>
<evidence type="ECO:0000313" key="4">
    <source>
        <dbReference type="Proteomes" id="UP000095300"/>
    </source>
</evidence>
<sequence>MIRPFVYRNLVNNRLLSCSFSRMSSQLVKVQVKQGIIIGQQKNLPNGNKYESFQGIPYAVPPIGELRFRSPLPLEQFDVPELDCLKEGDVSHHRDPFTGELIGSENCLFLNVYVPKGKTYAEKPLPVMVWIHGGGFTFGNGNSDYYLPLSLMQEDVIVVTFNYRLGALGFLYLPEEGIWGNAGLKDQRLALEWVNENIHRFNGDPNNVTLFGESAGAASVHLHMCSKHAHKLFHKTIMQSGTANMEWVFQTNPVYKTRKLAEDLGYKETSNTKGLLKFLQSPEVTDAHILSKMLGVLTREERRRELPLPFKPVIEDSQSPDSFLDQPILEKLKNQPNSIAIPSIMGYNSAEGIGMMINALRKLEEYDRDFKRMVPRNIPLDPYHADVEEIGKQMRDFYLNGRPLTLKMLNELANILTDYHFSVDMQNAAKWQTLLQPQAPVYFYQFDYVGGRNLYKVMLQLDKLRGASHGDELFYLFQMAGNNDMGSAEDQRITKQLSYLWANFAKYSNPTPSNLEMDASISCKWQPVRKPPSEQEPFILDYLSIENSGCHMKTNPDKERIEFWRNIYHKFSQPLDYSRISAKL</sequence>
<dbReference type="FunFam" id="3.40.50.1820:FF:000092">
    <property type="entry name" value="Carboxylic ester hydrolase"/>
    <property type="match status" value="1"/>
</dbReference>
<dbReference type="PANTHER" id="PTHR11559">
    <property type="entry name" value="CARBOXYLESTERASE"/>
    <property type="match status" value="1"/>
</dbReference>
<dbReference type="AlphaFoldDB" id="A0A1I8PVQ4"/>
<keyword evidence="1" id="KW-0325">Glycoprotein</keyword>
<dbReference type="VEuPathDB" id="VectorBase:SCAU011550"/>
<evidence type="ECO:0000256" key="1">
    <source>
        <dbReference type="ARBA" id="ARBA00023180"/>
    </source>
</evidence>
<dbReference type="STRING" id="35570.A0A1I8PVQ4"/>
<dbReference type="OrthoDB" id="19653at2759"/>
<evidence type="ECO:0000313" key="3">
    <source>
        <dbReference type="EnsemblMetazoa" id="SCAU011550-PA"/>
    </source>
</evidence>
<protein>
    <recommendedName>
        <fullName evidence="2">Carboxylesterase type B domain-containing protein</fullName>
    </recommendedName>
</protein>